<feature type="transmembrane region" description="Helical" evidence="1">
    <location>
        <begin position="115"/>
        <end position="134"/>
    </location>
</feature>
<evidence type="ECO:0000313" key="3">
    <source>
        <dbReference type="EMBL" id="GAA1969123.1"/>
    </source>
</evidence>
<feature type="domain" description="DUF5671" evidence="2">
    <location>
        <begin position="39"/>
        <end position="151"/>
    </location>
</feature>
<feature type="transmembrane region" description="Helical" evidence="1">
    <location>
        <begin position="462"/>
        <end position="480"/>
    </location>
</feature>
<dbReference type="Pfam" id="PF18920">
    <property type="entry name" value="DUF5671"/>
    <property type="match status" value="2"/>
</dbReference>
<keyword evidence="1" id="KW-0812">Transmembrane</keyword>
<gene>
    <name evidence="3" type="ORF">GCM10009817_06370</name>
</gene>
<feature type="transmembrane region" description="Helical" evidence="1">
    <location>
        <begin position="41"/>
        <end position="62"/>
    </location>
</feature>
<feature type="transmembrane region" description="Helical" evidence="1">
    <location>
        <begin position="420"/>
        <end position="442"/>
    </location>
</feature>
<dbReference type="EMBL" id="BAAAPU010000003">
    <property type="protein sequence ID" value="GAA1969123.1"/>
    <property type="molecule type" value="Genomic_DNA"/>
</dbReference>
<proteinExistence type="predicted"/>
<keyword evidence="4" id="KW-1185">Reference proteome</keyword>
<dbReference type="InterPro" id="IPR043728">
    <property type="entry name" value="DUF5671"/>
</dbReference>
<evidence type="ECO:0000256" key="1">
    <source>
        <dbReference type="SAM" id="Phobius"/>
    </source>
</evidence>
<reference evidence="3 4" key="1">
    <citation type="journal article" date="2019" name="Int. J. Syst. Evol. Microbiol.">
        <title>The Global Catalogue of Microorganisms (GCM) 10K type strain sequencing project: providing services to taxonomists for standard genome sequencing and annotation.</title>
        <authorList>
            <consortium name="The Broad Institute Genomics Platform"/>
            <consortium name="The Broad Institute Genome Sequencing Center for Infectious Disease"/>
            <person name="Wu L."/>
            <person name="Ma J."/>
        </authorList>
    </citation>
    <scope>NUCLEOTIDE SEQUENCE [LARGE SCALE GENOMIC DNA]</scope>
    <source>
        <strain evidence="3 4">JCM 15628</strain>
    </source>
</reference>
<feature type="transmembrane region" description="Helical" evidence="1">
    <location>
        <begin position="339"/>
        <end position="365"/>
    </location>
</feature>
<protein>
    <recommendedName>
        <fullName evidence="2">DUF5671 domain-containing protein</fullName>
    </recommendedName>
</protein>
<feature type="transmembrane region" description="Helical" evidence="1">
    <location>
        <begin position="256"/>
        <end position="278"/>
    </location>
</feature>
<dbReference type="RefSeq" id="WP_344058340.1">
    <property type="nucleotide sequence ID" value="NZ_BAAAPU010000003.1"/>
</dbReference>
<feature type="transmembrane region" description="Helical" evidence="1">
    <location>
        <begin position="222"/>
        <end position="244"/>
    </location>
</feature>
<name>A0ABN2RHG1_9MICO</name>
<evidence type="ECO:0000313" key="4">
    <source>
        <dbReference type="Proteomes" id="UP001500013"/>
    </source>
</evidence>
<dbReference type="Proteomes" id="UP001500013">
    <property type="component" value="Unassembled WGS sequence"/>
</dbReference>
<comment type="caution">
    <text evidence="3">The sequence shown here is derived from an EMBL/GenBank/DDBJ whole genome shotgun (WGS) entry which is preliminary data.</text>
</comment>
<feature type="transmembrane region" description="Helical" evidence="1">
    <location>
        <begin position="181"/>
        <end position="202"/>
    </location>
</feature>
<feature type="domain" description="DUF5671" evidence="2">
    <location>
        <begin position="335"/>
        <end position="473"/>
    </location>
</feature>
<accession>A0ABN2RHG1</accession>
<evidence type="ECO:0000259" key="2">
    <source>
        <dbReference type="Pfam" id="PF18920"/>
    </source>
</evidence>
<keyword evidence="1" id="KW-0472">Membrane</keyword>
<feature type="transmembrane region" description="Helical" evidence="1">
    <location>
        <begin position="298"/>
        <end position="318"/>
    </location>
</feature>
<keyword evidence="1" id="KW-1133">Transmembrane helix</keyword>
<sequence length="570" mass="59936">MFALLLVLVVVLVGLTVWGSRRALSRDAARVSDGASIRRFFTYLLLFSLLMLWATGLAALLGRVVDVGRPGELSGESLAQSTAYVLVGLPLYAVVAAWTRARMQADPEESRSRGWTLYVTAASFVALVATVLAIQGTITWALGAPGDDGPQFGEMVVWGTVWLAHRWVEHRLVGGRVLTRAGFLGAVLGLGVTSVGAVMALGHVVGSLVSVPVAETTEGPSLLQTGVATLVSGLVAWVVSWVLPSARLQRSTLWHVYVLIFGVAGGLLTAVVGASVSLDRVVLWLLRGTSAGSSSADLEGLPVALAAVVVGGAVWLYHRTVLRLSEEHGRTEVRRAYDYLLAGVGLVAAAVGVMMLVVAGLEALLAASVSPAEEADALGTVVAAATLLVVGAPVWWLFWRRVSTAVEADPVGERRSRTRRAYVFLLFGIAALAAVVALLTGVVTVLQDVFASLLGAQTLYAVRYPIGVLVTAALVAGYHWTVLRADRAVLAGEEHGPRYVLLVGPPDPDVAQVLHRRTGGSVSLLTRTDTPPTSWPMEELEQLLAAIPDAAGVVVLADDRGLHAIPVSAP</sequence>
<feature type="transmembrane region" description="Helical" evidence="1">
    <location>
        <begin position="83"/>
        <end position="103"/>
    </location>
</feature>
<feature type="transmembrane region" description="Helical" evidence="1">
    <location>
        <begin position="377"/>
        <end position="399"/>
    </location>
</feature>
<organism evidence="3 4">
    <name type="scientific">Terrabacter lapilli</name>
    <dbReference type="NCBI Taxonomy" id="436231"/>
    <lineage>
        <taxon>Bacteria</taxon>
        <taxon>Bacillati</taxon>
        <taxon>Actinomycetota</taxon>
        <taxon>Actinomycetes</taxon>
        <taxon>Micrococcales</taxon>
        <taxon>Intrasporangiaceae</taxon>
        <taxon>Terrabacter</taxon>
    </lineage>
</organism>